<dbReference type="EMBL" id="LAQU01000070">
    <property type="protein sequence ID" value="KKB61117.1"/>
    <property type="molecule type" value="Genomic_DNA"/>
</dbReference>
<comment type="caution">
    <text evidence="1">The sequence shown here is derived from an EMBL/GenBank/DDBJ whole genome shotgun (WGS) entry which is preliminary data.</text>
</comment>
<evidence type="ECO:0008006" key="3">
    <source>
        <dbReference type="Google" id="ProtNLM"/>
    </source>
</evidence>
<gene>
    <name evidence="1" type="ORF">WM40_25060</name>
</gene>
<dbReference type="PATRIC" id="fig|28092.6.peg.5919"/>
<keyword evidence="2" id="KW-1185">Reference proteome</keyword>
<accession>A0A0F5JUY8</accession>
<dbReference type="Proteomes" id="UP000033618">
    <property type="component" value="Unassembled WGS sequence"/>
</dbReference>
<sequence>MHGYRYTEQDAFHAILQKLARIVSTLRAAHLLLSNGFIQEQASLCRIVDEAEVDVTFLALGLIHGETDLHKRFLSTFYQEENEDPDRPAQTRNKRGNVPRQKIAAFIANSPTLGGDPSTAIAAMQAIHKTTSGYIHGASPFLMEMYCGRTCQFRMNGLRTSRLWQDHKDDIWNYVYRGLVAFCLTAKAIGDNSNFDTILEYTRKFSLSEPK</sequence>
<proteinExistence type="predicted"/>
<evidence type="ECO:0000313" key="1">
    <source>
        <dbReference type="EMBL" id="KKB61117.1"/>
    </source>
</evidence>
<evidence type="ECO:0000313" key="2">
    <source>
        <dbReference type="Proteomes" id="UP000033618"/>
    </source>
</evidence>
<organism evidence="1 2">
    <name type="scientific">Robbsia andropogonis</name>
    <dbReference type="NCBI Taxonomy" id="28092"/>
    <lineage>
        <taxon>Bacteria</taxon>
        <taxon>Pseudomonadati</taxon>
        <taxon>Pseudomonadota</taxon>
        <taxon>Betaproteobacteria</taxon>
        <taxon>Burkholderiales</taxon>
        <taxon>Burkholderiaceae</taxon>
        <taxon>Robbsia</taxon>
    </lineage>
</organism>
<reference evidence="1 2" key="1">
    <citation type="submission" date="2015-03" db="EMBL/GenBank/DDBJ databases">
        <title>Draft Genome Sequence of Burkholderia andropogonis type strain ICMP2807, isolated from Sorghum bicolor.</title>
        <authorList>
            <person name="Lopes-Santos L."/>
            <person name="Castro D.B."/>
            <person name="Ottoboni L.M."/>
            <person name="Park D."/>
            <person name="Weirc B.S."/>
            <person name="Destefano S.A."/>
        </authorList>
    </citation>
    <scope>NUCLEOTIDE SEQUENCE [LARGE SCALE GENOMIC DNA]</scope>
    <source>
        <strain evidence="1 2">ICMP2807</strain>
    </source>
</reference>
<dbReference type="AlphaFoldDB" id="A0A0F5JUY8"/>
<name>A0A0F5JUY8_9BURK</name>
<protein>
    <recommendedName>
        <fullName evidence="3">AbiV family abortive infection protein</fullName>
    </recommendedName>
</protein>